<proteinExistence type="predicted"/>
<evidence type="ECO:0000256" key="1">
    <source>
        <dbReference type="SAM" id="MobiDB-lite"/>
    </source>
</evidence>
<feature type="region of interest" description="Disordered" evidence="1">
    <location>
        <begin position="333"/>
        <end position="379"/>
    </location>
</feature>
<name>A0A3N4HJZ5_ASCIM</name>
<feature type="signal peptide" evidence="2">
    <location>
        <begin position="1"/>
        <end position="20"/>
    </location>
</feature>
<feature type="chain" id="PRO_5018236810" description="Conidiation-specific protein 13" evidence="2">
    <location>
        <begin position="21"/>
        <end position="379"/>
    </location>
</feature>
<evidence type="ECO:0008006" key="5">
    <source>
        <dbReference type="Google" id="ProtNLM"/>
    </source>
</evidence>
<dbReference type="Proteomes" id="UP000275078">
    <property type="component" value="Unassembled WGS sequence"/>
</dbReference>
<evidence type="ECO:0000313" key="3">
    <source>
        <dbReference type="EMBL" id="RPA72888.1"/>
    </source>
</evidence>
<protein>
    <recommendedName>
        <fullName evidence="5">Conidiation-specific protein 13</fullName>
    </recommendedName>
</protein>
<evidence type="ECO:0000313" key="4">
    <source>
        <dbReference type="Proteomes" id="UP000275078"/>
    </source>
</evidence>
<sequence length="379" mass="42915">MLLTALFAFTAFNLASLALAEDPAYTTPYKHYSQVFDNIAETLNDGQWGYGLKDLPKTAYTKKQWDWGKLPRVCFETAQVHNLYCDPHEVEVYEITYEDCDNPKIFCRCVYAEASIDEVAERVGQIPVKARQYVGVFSIYSSNKDAAAWASGPEVAIFGRVEHMSIYIHEIAHHLDLYAVGGKDWFADYFPYSGLSAWRNKVAKDSCVPDEYSKKSYAEDYANALVMAAYHGMIGDIFNLQTGQRPQGCMLEQLNTAIHHTIVERQLLTYDPSARCDIHWKEFAVVCQGYLARETGRCEGLPDYDAKVAEQDPEWFQTRASFIDARKQDQFSASSSRRISSSMSKEQLESEKSMVDSANKKAGYPAQRSRGAHGRFFTA</sequence>
<organism evidence="3 4">
    <name type="scientific">Ascobolus immersus RN42</name>
    <dbReference type="NCBI Taxonomy" id="1160509"/>
    <lineage>
        <taxon>Eukaryota</taxon>
        <taxon>Fungi</taxon>
        <taxon>Dikarya</taxon>
        <taxon>Ascomycota</taxon>
        <taxon>Pezizomycotina</taxon>
        <taxon>Pezizomycetes</taxon>
        <taxon>Pezizales</taxon>
        <taxon>Ascobolaceae</taxon>
        <taxon>Ascobolus</taxon>
    </lineage>
</organism>
<keyword evidence="4" id="KW-1185">Reference proteome</keyword>
<dbReference type="OrthoDB" id="2142213at2759"/>
<accession>A0A3N4HJZ5</accession>
<gene>
    <name evidence="3" type="ORF">BJ508DRAFT_334579</name>
</gene>
<dbReference type="EMBL" id="ML119841">
    <property type="protein sequence ID" value="RPA72888.1"/>
    <property type="molecule type" value="Genomic_DNA"/>
</dbReference>
<feature type="compositionally biased region" description="Low complexity" evidence="1">
    <location>
        <begin position="333"/>
        <end position="344"/>
    </location>
</feature>
<evidence type="ECO:0000256" key="2">
    <source>
        <dbReference type="SAM" id="SignalP"/>
    </source>
</evidence>
<dbReference type="AlphaFoldDB" id="A0A3N4HJZ5"/>
<reference evidence="3 4" key="1">
    <citation type="journal article" date="2018" name="Nat. Ecol. Evol.">
        <title>Pezizomycetes genomes reveal the molecular basis of ectomycorrhizal truffle lifestyle.</title>
        <authorList>
            <person name="Murat C."/>
            <person name="Payen T."/>
            <person name="Noel B."/>
            <person name="Kuo A."/>
            <person name="Morin E."/>
            <person name="Chen J."/>
            <person name="Kohler A."/>
            <person name="Krizsan K."/>
            <person name="Balestrini R."/>
            <person name="Da Silva C."/>
            <person name="Montanini B."/>
            <person name="Hainaut M."/>
            <person name="Levati E."/>
            <person name="Barry K.W."/>
            <person name="Belfiori B."/>
            <person name="Cichocki N."/>
            <person name="Clum A."/>
            <person name="Dockter R.B."/>
            <person name="Fauchery L."/>
            <person name="Guy J."/>
            <person name="Iotti M."/>
            <person name="Le Tacon F."/>
            <person name="Lindquist E.A."/>
            <person name="Lipzen A."/>
            <person name="Malagnac F."/>
            <person name="Mello A."/>
            <person name="Molinier V."/>
            <person name="Miyauchi S."/>
            <person name="Poulain J."/>
            <person name="Riccioni C."/>
            <person name="Rubini A."/>
            <person name="Sitrit Y."/>
            <person name="Splivallo R."/>
            <person name="Traeger S."/>
            <person name="Wang M."/>
            <person name="Zifcakova L."/>
            <person name="Wipf D."/>
            <person name="Zambonelli A."/>
            <person name="Paolocci F."/>
            <person name="Nowrousian M."/>
            <person name="Ottonello S."/>
            <person name="Baldrian P."/>
            <person name="Spatafora J.W."/>
            <person name="Henrissat B."/>
            <person name="Nagy L.G."/>
            <person name="Aury J.M."/>
            <person name="Wincker P."/>
            <person name="Grigoriev I.V."/>
            <person name="Bonfante P."/>
            <person name="Martin F.M."/>
        </authorList>
    </citation>
    <scope>NUCLEOTIDE SEQUENCE [LARGE SCALE GENOMIC DNA]</scope>
    <source>
        <strain evidence="3 4">RN42</strain>
    </source>
</reference>
<keyword evidence="2" id="KW-0732">Signal</keyword>